<proteinExistence type="predicted"/>
<feature type="transmembrane region" description="Helical" evidence="1">
    <location>
        <begin position="33"/>
        <end position="54"/>
    </location>
</feature>
<evidence type="ECO:0000313" key="2">
    <source>
        <dbReference type="EMBL" id="WPF87394.1"/>
    </source>
</evidence>
<feature type="transmembrane region" description="Helical" evidence="1">
    <location>
        <begin position="7"/>
        <end position="27"/>
    </location>
</feature>
<protein>
    <submittedName>
        <fullName evidence="2">Uncharacterized protein</fullName>
    </submittedName>
</protein>
<keyword evidence="1" id="KW-0812">Transmembrane</keyword>
<gene>
    <name evidence="2" type="ORF">SAY89_11310</name>
</gene>
<accession>A0AAF0ZDL4</accession>
<sequence length="132" mass="14498">MELAQNITLVIAILWALLQIFSIRYSLSNTGGVFPASISSLLLYFVSIAVVLGFHLSPFHLIWLAIVSLVLGFPLMIFPPVYSLCIAFLGLLAMTTSLPDNDDNDIEATIDVKATEVKTKWIKPEKKGKGFA</sequence>
<keyword evidence="1" id="KW-1133">Transmembrane helix</keyword>
<feature type="transmembrane region" description="Helical" evidence="1">
    <location>
        <begin position="61"/>
        <end position="94"/>
    </location>
</feature>
<dbReference type="EMBL" id="CP138348">
    <property type="protein sequence ID" value="WPF87394.1"/>
    <property type="molecule type" value="Genomic_DNA"/>
</dbReference>
<dbReference type="RefSeq" id="WP_320000994.1">
    <property type="nucleotide sequence ID" value="NZ_CP138348.1"/>
</dbReference>
<reference evidence="2" key="1">
    <citation type="submission" date="2023-11" db="EMBL/GenBank/DDBJ databases">
        <title>Genome sequence of Cyanobacterium aponinum BCRC AL20115.</title>
        <authorList>
            <person name="Chang H.-Y."/>
            <person name="Lin K.-M."/>
            <person name="Hsueh H.-T."/>
            <person name="Chu H.-A."/>
            <person name="Kuo C.-H."/>
        </authorList>
    </citation>
    <scope>NUCLEOTIDE SEQUENCE</scope>
    <source>
        <strain evidence="2">AL20115</strain>
    </source>
</reference>
<evidence type="ECO:0000256" key="1">
    <source>
        <dbReference type="SAM" id="Phobius"/>
    </source>
</evidence>
<organism evidence="2">
    <name type="scientific">Cyanobacterium aponinum AL20115</name>
    <dbReference type="NCBI Taxonomy" id="3090662"/>
    <lineage>
        <taxon>Bacteria</taxon>
        <taxon>Bacillati</taxon>
        <taxon>Cyanobacteriota</taxon>
        <taxon>Cyanophyceae</taxon>
        <taxon>Oscillatoriophycideae</taxon>
        <taxon>Chroococcales</taxon>
        <taxon>Geminocystaceae</taxon>
        <taxon>Cyanobacterium</taxon>
    </lineage>
</organism>
<keyword evidence="1" id="KW-0472">Membrane</keyword>
<name>A0AAF0ZDL4_9CHRO</name>
<dbReference type="AlphaFoldDB" id="A0AAF0ZDL4"/>